<comment type="caution">
    <text evidence="6">The sequence shown here is derived from an EMBL/GenBank/DDBJ whole genome shotgun (WGS) entry which is preliminary data.</text>
</comment>
<keyword evidence="3" id="KW-0663">Pyridoxal phosphate</keyword>
<accession>A0ABD3MWI2</accession>
<proteinExistence type="inferred from homology"/>
<dbReference type="Pfam" id="PF00291">
    <property type="entry name" value="PALP"/>
    <property type="match status" value="1"/>
</dbReference>
<evidence type="ECO:0000256" key="1">
    <source>
        <dbReference type="ARBA" id="ARBA00001933"/>
    </source>
</evidence>
<dbReference type="PANTHER" id="PTHR43050:SF1">
    <property type="entry name" value="SERINE RACEMASE"/>
    <property type="match status" value="1"/>
</dbReference>
<dbReference type="Gene3D" id="3.40.50.1100">
    <property type="match status" value="2"/>
</dbReference>
<keyword evidence="4" id="KW-0456">Lyase</keyword>
<dbReference type="InterPro" id="IPR001926">
    <property type="entry name" value="TrpB-like_PALP"/>
</dbReference>
<organism evidence="6 7">
    <name type="scientific">Cyclotella atomus</name>
    <dbReference type="NCBI Taxonomy" id="382360"/>
    <lineage>
        <taxon>Eukaryota</taxon>
        <taxon>Sar</taxon>
        <taxon>Stramenopiles</taxon>
        <taxon>Ochrophyta</taxon>
        <taxon>Bacillariophyta</taxon>
        <taxon>Coscinodiscophyceae</taxon>
        <taxon>Thalassiosirophycidae</taxon>
        <taxon>Stephanodiscales</taxon>
        <taxon>Stephanodiscaceae</taxon>
        <taxon>Cyclotella</taxon>
    </lineage>
</organism>
<evidence type="ECO:0000256" key="4">
    <source>
        <dbReference type="ARBA" id="ARBA00023239"/>
    </source>
</evidence>
<evidence type="ECO:0000313" key="7">
    <source>
        <dbReference type="Proteomes" id="UP001530400"/>
    </source>
</evidence>
<dbReference type="PANTHER" id="PTHR43050">
    <property type="entry name" value="SERINE / THREONINE RACEMASE FAMILY MEMBER"/>
    <property type="match status" value="1"/>
</dbReference>
<dbReference type="GO" id="GO:0016841">
    <property type="term" value="F:ammonia-lyase activity"/>
    <property type="evidence" value="ECO:0007669"/>
    <property type="project" value="UniProtKB-ARBA"/>
</dbReference>
<dbReference type="AlphaFoldDB" id="A0ABD3MWI2"/>
<dbReference type="EMBL" id="JALLPJ020001350">
    <property type="protein sequence ID" value="KAL3768288.1"/>
    <property type="molecule type" value="Genomic_DNA"/>
</dbReference>
<dbReference type="SUPFAM" id="SSF53686">
    <property type="entry name" value="Tryptophan synthase beta subunit-like PLP-dependent enzymes"/>
    <property type="match status" value="1"/>
</dbReference>
<evidence type="ECO:0000313" key="6">
    <source>
        <dbReference type="EMBL" id="KAL3768288.1"/>
    </source>
</evidence>
<dbReference type="Proteomes" id="UP001530400">
    <property type="component" value="Unassembled WGS sequence"/>
</dbReference>
<comment type="similarity">
    <text evidence="2">Belongs to the serine/threonine dehydratase family.</text>
</comment>
<evidence type="ECO:0000256" key="3">
    <source>
        <dbReference type="ARBA" id="ARBA00022898"/>
    </source>
</evidence>
<sequence length="349" mass="37359">MSTSSEDLPTYEDIVAASKTIAGVAHHTPLATSRILDTKLGVRVFLKCENLQRMGAFKIRGGYNAISHYMKDDSFDFKGVLTYSSGNHAQAIALSGGLLNVNTTIIMPKDAPPLKVEATKSYGGSVIFYDRYTENRDEVAIKVKKTLPDGTVFIPPYDHKYVIAGQGTCGKEIFEDLQHWKGTYNDAQTEEAIALDYLFVCVGGGGLIAGISLAAAAISPNTKIIGVEPEAGNDAQQSMAAGKIITIETPRTIADGAQTQHLGNLVFPIMQKHVSKIVTVTDEELIEDMKFFGQTMKMIVEPTGCLGLAGLRKMVASGEVPKGSNCGVLISGGNVDLERYCKLISSGSG</sequence>
<name>A0ABD3MWI2_9STRA</name>
<evidence type="ECO:0000259" key="5">
    <source>
        <dbReference type="Pfam" id="PF00291"/>
    </source>
</evidence>
<gene>
    <name evidence="6" type="ORF">ACHAWO_012398</name>
</gene>
<keyword evidence="7" id="KW-1185">Reference proteome</keyword>
<comment type="cofactor">
    <cofactor evidence="1">
        <name>pyridoxal 5'-phosphate</name>
        <dbReference type="ChEBI" id="CHEBI:597326"/>
    </cofactor>
</comment>
<evidence type="ECO:0000256" key="2">
    <source>
        <dbReference type="ARBA" id="ARBA00010869"/>
    </source>
</evidence>
<dbReference type="FunFam" id="3.40.50.1100:FF:000005">
    <property type="entry name" value="Threonine dehydratase catabolic"/>
    <property type="match status" value="1"/>
</dbReference>
<protein>
    <recommendedName>
        <fullName evidence="5">Tryptophan synthase beta chain-like PALP domain-containing protein</fullName>
    </recommendedName>
</protein>
<reference evidence="6 7" key="1">
    <citation type="submission" date="2024-10" db="EMBL/GenBank/DDBJ databases">
        <title>Updated reference genomes for cyclostephanoid diatoms.</title>
        <authorList>
            <person name="Roberts W.R."/>
            <person name="Alverson A.J."/>
        </authorList>
    </citation>
    <scope>NUCLEOTIDE SEQUENCE [LARGE SCALE GENOMIC DNA]</scope>
    <source>
        <strain evidence="6 7">AJA010-31</strain>
    </source>
</reference>
<feature type="domain" description="Tryptophan synthase beta chain-like PALP" evidence="5">
    <location>
        <begin position="27"/>
        <end position="332"/>
    </location>
</feature>
<dbReference type="InterPro" id="IPR036052">
    <property type="entry name" value="TrpB-like_PALP_sf"/>
</dbReference>
<dbReference type="CDD" id="cd01562">
    <property type="entry name" value="Thr-dehyd"/>
    <property type="match status" value="1"/>
</dbReference>